<dbReference type="AlphaFoldDB" id="A0A929RP68"/>
<keyword evidence="1" id="KW-0812">Transmembrane</keyword>
<keyword evidence="1" id="KW-1133">Transmembrane helix</keyword>
<evidence type="ECO:0000256" key="1">
    <source>
        <dbReference type="SAM" id="Phobius"/>
    </source>
</evidence>
<keyword evidence="1" id="KW-0472">Membrane</keyword>
<evidence type="ECO:0000313" key="3">
    <source>
        <dbReference type="Proteomes" id="UP000759246"/>
    </source>
</evidence>
<reference evidence="2" key="1">
    <citation type="submission" date="2020-04" db="EMBL/GenBank/DDBJ databases">
        <title>Deep metagenomics examines the oral microbiome during advanced dental caries in children, revealing novel taxa and co-occurrences with host molecules.</title>
        <authorList>
            <person name="Baker J.L."/>
            <person name="Morton J.T."/>
            <person name="Dinis M."/>
            <person name="Alvarez R."/>
            <person name="Tran N.C."/>
            <person name="Knight R."/>
            <person name="Edlund A."/>
        </authorList>
    </citation>
    <scope>NUCLEOTIDE SEQUENCE</scope>
    <source>
        <strain evidence="2">JCVI_30_bin.13</strain>
    </source>
</reference>
<organism evidence="2 3">
    <name type="scientific">Actinomyces bouchesdurhonensis</name>
    <dbReference type="NCBI Taxonomy" id="1852361"/>
    <lineage>
        <taxon>Bacteria</taxon>
        <taxon>Bacillati</taxon>
        <taxon>Actinomycetota</taxon>
        <taxon>Actinomycetes</taxon>
        <taxon>Actinomycetales</taxon>
        <taxon>Actinomycetaceae</taxon>
        <taxon>Actinomyces</taxon>
    </lineage>
</organism>
<comment type="caution">
    <text evidence="2">The sequence shown here is derived from an EMBL/GenBank/DDBJ whole genome shotgun (WGS) entry which is preliminary data.</text>
</comment>
<feature type="transmembrane region" description="Helical" evidence="1">
    <location>
        <begin position="12"/>
        <end position="31"/>
    </location>
</feature>
<dbReference type="EMBL" id="JABZGF010000128">
    <property type="protein sequence ID" value="MBF0966513.1"/>
    <property type="molecule type" value="Genomic_DNA"/>
</dbReference>
<proteinExistence type="predicted"/>
<feature type="transmembrane region" description="Helical" evidence="1">
    <location>
        <begin position="51"/>
        <end position="74"/>
    </location>
</feature>
<sequence length="122" mass="12665">MTSPLTWDRVSLWCGITGLIATAIIFLIATVLRGIAEGRGRSSALLTGADIAVMALFLPLAFLSIVGVISGIIGRKQAVTLEQRVRGARGILLNVVPWIVGTAVVSALVMAAAALMSALPLQ</sequence>
<protein>
    <submittedName>
        <fullName evidence="2">Uncharacterized protein</fullName>
    </submittedName>
</protein>
<name>A0A929RP68_9ACTO</name>
<dbReference type="Proteomes" id="UP000759246">
    <property type="component" value="Unassembled WGS sequence"/>
</dbReference>
<accession>A0A929RP68</accession>
<evidence type="ECO:0000313" key="2">
    <source>
        <dbReference type="EMBL" id="MBF0966513.1"/>
    </source>
</evidence>
<feature type="transmembrane region" description="Helical" evidence="1">
    <location>
        <begin position="95"/>
        <end position="119"/>
    </location>
</feature>
<gene>
    <name evidence="2" type="ORF">HXK09_05040</name>
</gene>